<feature type="compositionally biased region" description="Basic and acidic residues" evidence="2">
    <location>
        <begin position="138"/>
        <end position="152"/>
    </location>
</feature>
<dbReference type="Proteomes" id="UP000264800">
    <property type="component" value="Unplaced"/>
</dbReference>
<dbReference type="InterPro" id="IPR031974">
    <property type="entry name" value="PDCD7"/>
</dbReference>
<reference evidence="3" key="1">
    <citation type="submission" date="2025-08" db="UniProtKB">
        <authorList>
            <consortium name="Ensembl"/>
        </authorList>
    </citation>
    <scope>IDENTIFICATION</scope>
</reference>
<dbReference type="CTD" id="10081"/>
<dbReference type="InterPro" id="IPR052831">
    <property type="entry name" value="Apoptosis_promoter"/>
</dbReference>
<name>A0A3Q3AM13_KRYMA</name>
<dbReference type="RefSeq" id="XP_017275073.1">
    <property type="nucleotide sequence ID" value="XM_017419584.3"/>
</dbReference>
<feature type="region of interest" description="Disordered" evidence="2">
    <location>
        <begin position="1"/>
        <end position="182"/>
    </location>
</feature>
<keyword evidence="1" id="KW-0175">Coiled coil</keyword>
<feature type="region of interest" description="Disordered" evidence="2">
    <location>
        <begin position="423"/>
        <end position="443"/>
    </location>
</feature>
<feature type="compositionally biased region" description="Polar residues" evidence="2">
    <location>
        <begin position="1"/>
        <end position="28"/>
    </location>
</feature>
<dbReference type="PANTHER" id="PTHR48190">
    <property type="entry name" value="PROGRAMMED CELL DEATH PROTEIN 7"/>
    <property type="match status" value="1"/>
</dbReference>
<dbReference type="AlphaFoldDB" id="A0A3Q3AM13"/>
<feature type="coiled-coil region" evidence="1">
    <location>
        <begin position="349"/>
        <end position="379"/>
    </location>
</feature>
<dbReference type="GeneTree" id="ENSGT00390000017392"/>
<dbReference type="Pfam" id="PF16021">
    <property type="entry name" value="PDCD7"/>
    <property type="match status" value="1"/>
</dbReference>
<feature type="compositionally biased region" description="Basic and acidic residues" evidence="2">
    <location>
        <begin position="165"/>
        <end position="182"/>
    </location>
</feature>
<accession>A0A3Q3AM13</accession>
<dbReference type="KEGG" id="kmr:108237874"/>
<dbReference type="GO" id="GO:0005689">
    <property type="term" value="C:U12-type spliceosomal complex"/>
    <property type="evidence" value="ECO:0007669"/>
    <property type="project" value="TreeGrafter"/>
</dbReference>
<feature type="compositionally biased region" description="Pro residues" evidence="2">
    <location>
        <begin position="35"/>
        <end position="48"/>
    </location>
</feature>
<evidence type="ECO:0000313" key="3">
    <source>
        <dbReference type="Ensembl" id="ENSKMAP00000017371.1"/>
    </source>
</evidence>
<reference evidence="3" key="2">
    <citation type="submission" date="2025-09" db="UniProtKB">
        <authorList>
            <consortium name="Ensembl"/>
        </authorList>
    </citation>
    <scope>IDENTIFICATION</scope>
</reference>
<feature type="compositionally biased region" description="Polar residues" evidence="2">
    <location>
        <begin position="110"/>
        <end position="125"/>
    </location>
</feature>
<dbReference type="GeneID" id="108237874"/>
<evidence type="ECO:0000256" key="1">
    <source>
        <dbReference type="SAM" id="Coils"/>
    </source>
</evidence>
<dbReference type="PANTHER" id="PTHR48190:SF2">
    <property type="entry name" value="PROGRAMMED CELL DEATH PROTEIN 7"/>
    <property type="match status" value="1"/>
</dbReference>
<sequence>MDNPFQHGQSESFQPPYNGGYLQTQYSAEQRGLPQPDPSAPSWTPPPAFDGQPYGLRYDFPPPPSGGAAFGGPGYPNQYGFDPSVPPPPLDLSSPGHFPGMAPPGPVNPYGSSGVSAFQGFSPQLGSVAPPRYDGTSESDRGLRQRQDHHGEGGGYYWGPPCPPQDRDSSSHPEDEGAAQRRQDEQWLAWFLQSRGTTTGSPQRRQQERPKLISVPALRETLYGSAELASRLEEFCHSLKHNLHDDAMWADSYLRALHVKEELQDKLKLLSDTECLRQLKVKVSRAAQRKARRLRARKALQMERIQAEERCSEKEAAIDKWRLRQIQQVEEKKKEREVKLAADAVLCEVRKKQADVKRMQDILRSLEKLRKLRKEAASRKGIVTEQQCDEAFSSRLEQLRCVIKNRTTLYSAEEKALMVMLEGEQEEERKRERERRVKKERERQLERKRKVDSMLFGDELLADCFLQPFVEYYSQADRSLQALIQIRREWDMFLVTADHPGGSSVPQGWILPDPPSDQAWASALQAADSDGDNL</sequence>
<organism evidence="3 4">
    <name type="scientific">Kryptolebias marmoratus</name>
    <name type="common">Mangrove killifish</name>
    <name type="synonym">Rivulus marmoratus</name>
    <dbReference type="NCBI Taxonomy" id="37003"/>
    <lineage>
        <taxon>Eukaryota</taxon>
        <taxon>Metazoa</taxon>
        <taxon>Chordata</taxon>
        <taxon>Craniata</taxon>
        <taxon>Vertebrata</taxon>
        <taxon>Euteleostomi</taxon>
        <taxon>Actinopterygii</taxon>
        <taxon>Neopterygii</taxon>
        <taxon>Teleostei</taxon>
        <taxon>Neoteleostei</taxon>
        <taxon>Acanthomorphata</taxon>
        <taxon>Ovalentaria</taxon>
        <taxon>Atherinomorphae</taxon>
        <taxon>Cyprinodontiformes</taxon>
        <taxon>Rivulidae</taxon>
        <taxon>Kryptolebias</taxon>
    </lineage>
</organism>
<evidence type="ECO:0000313" key="4">
    <source>
        <dbReference type="Proteomes" id="UP000264800"/>
    </source>
</evidence>
<dbReference type="Ensembl" id="ENSKMAT00000017609.1">
    <property type="protein sequence ID" value="ENSKMAP00000017371.1"/>
    <property type="gene ID" value="ENSKMAG00000012951.1"/>
</dbReference>
<dbReference type="OMA" id="EWDMFVV"/>
<dbReference type="OrthoDB" id="2289628at2759"/>
<protein>
    <submittedName>
        <fullName evidence="3">Programmed cell death 7</fullName>
    </submittedName>
</protein>
<feature type="compositionally biased region" description="Basic and acidic residues" evidence="2">
    <location>
        <begin position="427"/>
        <end position="443"/>
    </location>
</feature>
<keyword evidence="4" id="KW-1185">Reference proteome</keyword>
<proteinExistence type="predicted"/>
<dbReference type="STRING" id="37003.ENSKMAP00000017371"/>
<evidence type="ECO:0000256" key="2">
    <source>
        <dbReference type="SAM" id="MobiDB-lite"/>
    </source>
</evidence>